<evidence type="ECO:0000256" key="3">
    <source>
        <dbReference type="ARBA" id="ARBA00010088"/>
    </source>
</evidence>
<dbReference type="GO" id="GO:0097176">
    <property type="term" value="P:epoxide metabolic process"/>
    <property type="evidence" value="ECO:0007669"/>
    <property type="project" value="TreeGrafter"/>
</dbReference>
<dbReference type="InterPro" id="IPR010497">
    <property type="entry name" value="Epoxide_hydro_N"/>
</dbReference>
<evidence type="ECO:0000256" key="6">
    <source>
        <dbReference type="PIRNR" id="PIRNR001112"/>
    </source>
</evidence>
<keyword evidence="4 6" id="KW-0058">Aromatic hydrocarbons catabolism</keyword>
<keyword evidence="6" id="KW-0256">Endoplasmic reticulum</keyword>
<feature type="active site" description="Proton acceptor" evidence="7">
    <location>
        <position position="430"/>
    </location>
</feature>
<dbReference type="PANTHER" id="PTHR21661:SF35">
    <property type="entry name" value="EPOXIDE HYDROLASE"/>
    <property type="match status" value="1"/>
</dbReference>
<proteinExistence type="inferred from homology"/>
<evidence type="ECO:0000256" key="2">
    <source>
        <dbReference type="ARBA" id="ARBA00004111"/>
    </source>
</evidence>
<dbReference type="Gene3D" id="3.40.50.1820">
    <property type="entry name" value="alpha/beta hydrolase"/>
    <property type="match status" value="1"/>
</dbReference>
<keyword evidence="6" id="KW-0472">Membrane</keyword>
<dbReference type="GO" id="GO:0033961">
    <property type="term" value="F:cis-stilbene-oxide hydrolase activity"/>
    <property type="evidence" value="ECO:0007669"/>
    <property type="project" value="UniProtKB-UniRule"/>
</dbReference>
<comment type="catalytic activity">
    <reaction evidence="6">
        <text>cis-stilbene oxide + H2O = (1R,2R)-hydrobenzoin</text>
        <dbReference type="Rhea" id="RHEA:23900"/>
        <dbReference type="ChEBI" id="CHEBI:15377"/>
        <dbReference type="ChEBI" id="CHEBI:50004"/>
        <dbReference type="ChEBI" id="CHEBI:50014"/>
        <dbReference type="EC" id="3.3.2.9"/>
    </reaction>
</comment>
<feature type="signal peptide" evidence="8">
    <location>
        <begin position="1"/>
        <end position="26"/>
    </location>
</feature>
<feature type="active site" description="Proton donor" evidence="7">
    <location>
        <position position="375"/>
    </location>
</feature>
<evidence type="ECO:0000256" key="7">
    <source>
        <dbReference type="PIRSR" id="PIRSR001112-1"/>
    </source>
</evidence>
<dbReference type="GO" id="GO:0005789">
    <property type="term" value="C:endoplasmic reticulum membrane"/>
    <property type="evidence" value="ECO:0007669"/>
    <property type="project" value="UniProtKB-SubCell"/>
</dbReference>
<reference evidence="11" key="1">
    <citation type="submission" date="2010-08" db="EMBL/GenBank/DDBJ databases">
        <authorList>
            <consortium name="Caenorhabditis japonica Sequencing Consortium"/>
            <person name="Wilson R.K."/>
        </authorList>
    </citation>
    <scope>NUCLEOTIDE SEQUENCE [LARGE SCALE GENOMIC DNA]</scope>
    <source>
        <strain evidence="11">DF5081</strain>
    </source>
</reference>
<dbReference type="InterPro" id="IPR016292">
    <property type="entry name" value="Epoxide_hydrolase"/>
</dbReference>
<evidence type="ECO:0000256" key="1">
    <source>
        <dbReference type="ARBA" id="ARBA00000221"/>
    </source>
</evidence>
<dbReference type="OMA" id="WVKQKYH"/>
<dbReference type="EnsemblMetazoa" id="CJA13512.1">
    <property type="protein sequence ID" value="CJA13512.1"/>
    <property type="gene ID" value="WBGene00132716"/>
</dbReference>
<comment type="subcellular location">
    <subcellularLocation>
        <location evidence="6">Endoplasmic reticulum membrane</location>
    </subcellularLocation>
    <subcellularLocation>
        <location evidence="2">Microsome membrane</location>
        <topology evidence="2">Single-pass membrane protein</topology>
    </subcellularLocation>
</comment>
<keyword evidence="8" id="KW-0732">Signal</keyword>
<feature type="active site" description="Nucleophile" evidence="7">
    <location>
        <position position="227"/>
    </location>
</feature>
<keyword evidence="5 6" id="KW-0378">Hydrolase</keyword>
<dbReference type="Proteomes" id="UP000005237">
    <property type="component" value="Unassembled WGS sequence"/>
</dbReference>
<dbReference type="PRINTS" id="PR00412">
    <property type="entry name" value="EPOXHYDRLASE"/>
</dbReference>
<feature type="domain" description="Epoxide hydrolase N-terminal" evidence="9">
    <location>
        <begin position="49"/>
        <end position="158"/>
    </location>
</feature>
<keyword evidence="11" id="KW-1185">Reference proteome</keyword>
<evidence type="ECO:0000256" key="4">
    <source>
        <dbReference type="ARBA" id="ARBA00022797"/>
    </source>
</evidence>
<comment type="catalytic activity">
    <reaction evidence="1 6">
        <text>1-(4-methoxyphenyl)-N-methyl-N-[(3-methyloxetan-3-yl)methyl]methanamine + H2O = 2-{[(4-methoxybenzyl)(methyl)amino]methyl}-2-methylpropane-1,3-diol</text>
        <dbReference type="Rhea" id="RHEA:55764"/>
        <dbReference type="ChEBI" id="CHEBI:15377"/>
        <dbReference type="ChEBI" id="CHEBI:139161"/>
        <dbReference type="ChEBI" id="CHEBI:139164"/>
        <dbReference type="EC" id="3.3.2.9"/>
    </reaction>
</comment>
<feature type="chain" id="PRO_5035761896" description="Epoxide hydrolase" evidence="8">
    <location>
        <begin position="27"/>
        <end position="452"/>
    </location>
</feature>
<name>A0A8R1DVM1_CAEJA</name>
<dbReference type="Pfam" id="PF06441">
    <property type="entry name" value="EHN"/>
    <property type="match status" value="1"/>
</dbReference>
<dbReference type="InterPro" id="IPR000639">
    <property type="entry name" value="Epox_hydrolase-like"/>
</dbReference>
<evidence type="ECO:0000313" key="10">
    <source>
        <dbReference type="EnsemblMetazoa" id="CJA13512.1"/>
    </source>
</evidence>
<evidence type="ECO:0000313" key="11">
    <source>
        <dbReference type="Proteomes" id="UP000005237"/>
    </source>
</evidence>
<evidence type="ECO:0000259" key="9">
    <source>
        <dbReference type="Pfam" id="PF06441"/>
    </source>
</evidence>
<reference evidence="10" key="2">
    <citation type="submission" date="2022-06" db="UniProtKB">
        <authorList>
            <consortium name="EnsemblMetazoa"/>
        </authorList>
    </citation>
    <scope>IDENTIFICATION</scope>
    <source>
        <strain evidence="10">DF5081</strain>
    </source>
</reference>
<organism evidence="10 11">
    <name type="scientific">Caenorhabditis japonica</name>
    <dbReference type="NCBI Taxonomy" id="281687"/>
    <lineage>
        <taxon>Eukaryota</taxon>
        <taxon>Metazoa</taxon>
        <taxon>Ecdysozoa</taxon>
        <taxon>Nematoda</taxon>
        <taxon>Chromadorea</taxon>
        <taxon>Rhabditida</taxon>
        <taxon>Rhabditina</taxon>
        <taxon>Rhabditomorpha</taxon>
        <taxon>Rhabditoidea</taxon>
        <taxon>Rhabditidae</taxon>
        <taxon>Peloderinae</taxon>
        <taxon>Caenorhabditis</taxon>
    </lineage>
</organism>
<dbReference type="SUPFAM" id="SSF53474">
    <property type="entry name" value="alpha/beta-Hydrolases"/>
    <property type="match status" value="1"/>
</dbReference>
<comment type="similarity">
    <text evidence="3 6">Belongs to the peptidase S33 family.</text>
</comment>
<dbReference type="PIRSF" id="PIRSF001112">
    <property type="entry name" value="Epoxide_hydrolase"/>
    <property type="match status" value="1"/>
</dbReference>
<dbReference type="AlphaFoldDB" id="A0A8R1DVM1"/>
<dbReference type="EC" id="3.3.2.9" evidence="6"/>
<accession>A0A8R1DVM1</accession>
<evidence type="ECO:0000256" key="8">
    <source>
        <dbReference type="SAM" id="SignalP"/>
    </source>
</evidence>
<protein>
    <recommendedName>
        <fullName evidence="6">Epoxide hydrolase</fullName>
        <ecNumber evidence="6">3.3.2.9</ecNumber>
    </recommendedName>
</protein>
<sequence>MGITKLILAPVAIGVLLAAVWNFIPAAEIVVEENNYYGTGKVRADNTEIKPFKVHVEQSVIDDLKQRLTNSRISHVPLEDSDDFYYGFNAKHLLKLRDYWLNKYDWKKQEALLNQFPQFTTQIEGLQVHFLRVQPPKSYKNVKPLLMAHGWPGTVFEFYKIIPILTDPKKHGIDSDFAFEVIAPSIPGYGWSEQPKKTGFSQLSCARVFRKLMLRLGYEKFYLQGGDWGAVVTSLIAKIWPQNVAALHLNMLIVVPGRNVLGTLHDFLGWLVPSTLSSEALRKSHNPFARIALLIVESGYMHLQATKPDTVGTSLNDSPIGLAAYIIEKFSTWTNADYRALLDGGLNKKFTNDELLTMVMIYWTNGNIVSSQRFYREFFIDRRIDQLGKRYVSVPTGHASGINELFDRTPLEVSRHSYNVTHYTEIDMGHFAAFEAPKPLAASVFKFIKDLH</sequence>
<dbReference type="PANTHER" id="PTHR21661">
    <property type="entry name" value="EPOXIDE HYDROLASE 1-RELATED"/>
    <property type="match status" value="1"/>
</dbReference>
<evidence type="ECO:0000256" key="5">
    <source>
        <dbReference type="ARBA" id="ARBA00022801"/>
    </source>
</evidence>
<dbReference type="InterPro" id="IPR029058">
    <property type="entry name" value="AB_hydrolase_fold"/>
</dbReference>